<dbReference type="PANTHER" id="PTHR24006:SF796">
    <property type="entry name" value="UBL CARBOXYL-TERMINAL HYDROLASE 18-RELATED"/>
    <property type="match status" value="1"/>
</dbReference>
<sequence length="320" mass="36798">MAANFFNRHFCHVSGIRGLTNYCLSCCANTLLQTFSATWELVDLLKRWDSAHVTPNGRNVPLEMKKVLVAMQSEQPVSHQDFLHCLDRNGVQLHTQHDADEIFFFILNLIQTQMDDKILVEKIQSLYKVSVQTHVQCLECASVQTKASYLLSLPLHIKEDDTSLKDCLTSFFEDHELRGLNCCFCLQCEAKTPSKQGVRLLTLPPILCVQLKRYRNNGGYTQKLGYRVTFPETFDFLSIADQAFAKDMAQRDCRYSLYAVVVHSGSAGCGHYTTFVRHRESRSWYHADDSQTRQVTWNEVQSSYGGGHRHTAYMLMYRRE</sequence>
<dbReference type="FunFam" id="3.90.70.10:FF:000167">
    <property type="entry name" value="Ubiquitin specific peptidase 18"/>
    <property type="match status" value="1"/>
</dbReference>
<dbReference type="AlphaFoldDB" id="A0A8C6T671"/>
<dbReference type="Pfam" id="PF00443">
    <property type="entry name" value="UCH"/>
    <property type="match status" value="1"/>
</dbReference>
<dbReference type="InterPro" id="IPR018200">
    <property type="entry name" value="USP_CS"/>
</dbReference>
<dbReference type="PANTHER" id="PTHR24006">
    <property type="entry name" value="UBIQUITIN CARBOXYL-TERMINAL HYDROLASE"/>
    <property type="match status" value="1"/>
</dbReference>
<dbReference type="GO" id="GO:0016579">
    <property type="term" value="P:protein deubiquitination"/>
    <property type="evidence" value="ECO:0007669"/>
    <property type="project" value="InterPro"/>
</dbReference>
<name>A0A8C6T671_9GOBI</name>
<dbReference type="Ensembl" id="ENSNMLT00000018154.1">
    <property type="protein sequence ID" value="ENSNMLP00000016159.1"/>
    <property type="gene ID" value="ENSNMLG00000010702.1"/>
</dbReference>
<dbReference type="CDD" id="cd02257">
    <property type="entry name" value="Peptidase_C19"/>
    <property type="match status" value="1"/>
</dbReference>
<keyword evidence="3" id="KW-1185">Reference proteome</keyword>
<evidence type="ECO:0000313" key="2">
    <source>
        <dbReference type="Ensembl" id="ENSNMLP00000016159.1"/>
    </source>
</evidence>
<dbReference type="InterPro" id="IPR028889">
    <property type="entry name" value="USP"/>
</dbReference>
<dbReference type="InterPro" id="IPR001394">
    <property type="entry name" value="Peptidase_C19_UCH"/>
</dbReference>
<organism evidence="2 3">
    <name type="scientific">Neogobius melanostomus</name>
    <name type="common">round goby</name>
    <dbReference type="NCBI Taxonomy" id="47308"/>
    <lineage>
        <taxon>Eukaryota</taxon>
        <taxon>Metazoa</taxon>
        <taxon>Chordata</taxon>
        <taxon>Craniata</taxon>
        <taxon>Vertebrata</taxon>
        <taxon>Euteleostomi</taxon>
        <taxon>Actinopterygii</taxon>
        <taxon>Neopterygii</taxon>
        <taxon>Teleostei</taxon>
        <taxon>Neoteleostei</taxon>
        <taxon>Acanthomorphata</taxon>
        <taxon>Gobiaria</taxon>
        <taxon>Gobiiformes</taxon>
        <taxon>Gobioidei</taxon>
        <taxon>Gobiidae</taxon>
        <taxon>Benthophilinae</taxon>
        <taxon>Neogobiini</taxon>
        <taxon>Neogobius</taxon>
    </lineage>
</organism>
<proteinExistence type="predicted"/>
<dbReference type="GO" id="GO:0005634">
    <property type="term" value="C:nucleus"/>
    <property type="evidence" value="ECO:0007669"/>
    <property type="project" value="TreeGrafter"/>
</dbReference>
<dbReference type="PROSITE" id="PS50235">
    <property type="entry name" value="USP_3"/>
    <property type="match status" value="1"/>
</dbReference>
<dbReference type="InterPro" id="IPR050164">
    <property type="entry name" value="Peptidase_C19"/>
</dbReference>
<dbReference type="GO" id="GO:0004843">
    <property type="term" value="F:cysteine-type deubiquitinase activity"/>
    <property type="evidence" value="ECO:0007669"/>
    <property type="project" value="InterPro"/>
</dbReference>
<dbReference type="GO" id="GO:0005829">
    <property type="term" value="C:cytosol"/>
    <property type="evidence" value="ECO:0007669"/>
    <property type="project" value="TreeGrafter"/>
</dbReference>
<evidence type="ECO:0000313" key="3">
    <source>
        <dbReference type="Proteomes" id="UP000694523"/>
    </source>
</evidence>
<feature type="domain" description="USP" evidence="1">
    <location>
        <begin position="17"/>
        <end position="320"/>
    </location>
</feature>
<evidence type="ECO:0000259" key="1">
    <source>
        <dbReference type="PROSITE" id="PS50235"/>
    </source>
</evidence>
<dbReference type="Proteomes" id="UP000694523">
    <property type="component" value="Unplaced"/>
</dbReference>
<dbReference type="PROSITE" id="PS00973">
    <property type="entry name" value="USP_2"/>
    <property type="match status" value="1"/>
</dbReference>
<dbReference type="Gene3D" id="3.90.70.10">
    <property type="entry name" value="Cysteine proteinases"/>
    <property type="match status" value="1"/>
</dbReference>
<dbReference type="InterPro" id="IPR038765">
    <property type="entry name" value="Papain-like_cys_pep_sf"/>
</dbReference>
<reference evidence="2" key="2">
    <citation type="submission" date="2025-09" db="UniProtKB">
        <authorList>
            <consortium name="Ensembl"/>
        </authorList>
    </citation>
    <scope>IDENTIFICATION</scope>
</reference>
<protein>
    <recommendedName>
        <fullName evidence="1">USP domain-containing protein</fullName>
    </recommendedName>
</protein>
<accession>A0A8C6T671</accession>
<reference evidence="2" key="1">
    <citation type="submission" date="2025-08" db="UniProtKB">
        <authorList>
            <consortium name="Ensembl"/>
        </authorList>
    </citation>
    <scope>IDENTIFICATION</scope>
</reference>
<dbReference type="SUPFAM" id="SSF54001">
    <property type="entry name" value="Cysteine proteinases"/>
    <property type="match status" value="1"/>
</dbReference>